<sequence>MEQALTRNTVSVWMYTPVSRSVTRTKEIEHLKRDVTTLSRLRHPCILEVVEPLEECRSSYLFATEHVVACSHELLQESADPAHELDEVELQKGFLQLARALDFLHDAKLVHTNLTSMSVVMNAKGDWKLCGCAYLTSLAGSQSDSGRWAYEEDEHALPEVMRRDMDFADPVYVIDRRAGPYNDMYSLGILFFMATHHSAKPYQTYGSASALGAYMEDWPQRMYSSTWSLLERDVQTILTRLLSRTEAPRYTAKAFLELPYLNSMLVRVLKFLERESFAAHSRTEKVQFLRGMYKMLPQFSVPLMRRKLLPNLLEATSDRMLLPHILPNVFYIAKNLSQIEFTTTVLVRLEPHFCVHEPAQSQMLLLNQTDLLLSKTTQKDFQTRVMPLLYSAFDNEHVAVQENALQRIPKLCETLDYAHVKDILLPKLTSLFAKTKTLSVKVSSLICFHAMIPMLDKTSITDVLLPTLNRVKTREPSVMVGSLAVFEALCDKVDLETKATVFLPRLWIMAMCPLLNETQFGRFMRAIKDIGHGVEQQQLERLREAKHLQLHTEEQASKTIAPVPLNAAIASTGDIDLEALVGHARYETSVHAMDDLFSAESAQPRSQSPVAPPPPPSGTPAPPPGWSGGLLVPDSGPRSKTPSAASKVQWHNFDPLL</sequence>
<name>A0AAJ5YYC1_9BASI</name>
<dbReference type="PROSITE" id="PS50011">
    <property type="entry name" value="PROTEIN_KINASE_DOM"/>
    <property type="match status" value="1"/>
</dbReference>
<evidence type="ECO:0000313" key="4">
    <source>
        <dbReference type="Proteomes" id="UP001217582"/>
    </source>
</evidence>
<dbReference type="PANTHER" id="PTHR12984:SF6">
    <property type="entry name" value="SCY1-LIKE PROTEIN 2"/>
    <property type="match status" value="1"/>
</dbReference>
<feature type="domain" description="Protein kinase" evidence="2">
    <location>
        <begin position="1"/>
        <end position="261"/>
    </location>
</feature>
<dbReference type="SUPFAM" id="SSF48371">
    <property type="entry name" value="ARM repeat"/>
    <property type="match status" value="1"/>
</dbReference>
<dbReference type="InterPro" id="IPR011009">
    <property type="entry name" value="Kinase-like_dom_sf"/>
</dbReference>
<keyword evidence="3" id="KW-0418">Kinase</keyword>
<dbReference type="Proteomes" id="UP001217582">
    <property type="component" value="Chromosome 1"/>
</dbReference>
<dbReference type="InterPro" id="IPR011989">
    <property type="entry name" value="ARM-like"/>
</dbReference>
<dbReference type="Gene3D" id="1.10.510.10">
    <property type="entry name" value="Transferase(Phosphotransferase) domain 1"/>
    <property type="match status" value="1"/>
</dbReference>
<keyword evidence="4" id="KW-1185">Reference proteome</keyword>
<feature type="region of interest" description="Disordered" evidence="1">
    <location>
        <begin position="600"/>
        <end position="657"/>
    </location>
</feature>
<dbReference type="InterPro" id="IPR051177">
    <property type="entry name" value="CIK-Related_Protein"/>
</dbReference>
<reference evidence="3 4" key="1">
    <citation type="submission" date="2023-03" db="EMBL/GenBank/DDBJ databases">
        <title>Mating type loci evolution in Malassezia.</title>
        <authorList>
            <person name="Coelho M.A."/>
        </authorList>
    </citation>
    <scope>NUCLEOTIDE SEQUENCE [LARGE SCALE GENOMIC DNA]</scope>
    <source>
        <strain evidence="3 4">CBS 13387</strain>
    </source>
</reference>
<dbReference type="SUPFAM" id="SSF56112">
    <property type="entry name" value="Protein kinase-like (PK-like)"/>
    <property type="match status" value="1"/>
</dbReference>
<dbReference type="PANTHER" id="PTHR12984">
    <property type="entry name" value="SCY1-RELATED S/T PROTEIN KINASE-LIKE"/>
    <property type="match status" value="1"/>
</dbReference>
<dbReference type="Pfam" id="PF00069">
    <property type="entry name" value="Pkinase"/>
    <property type="match status" value="1"/>
</dbReference>
<proteinExistence type="predicted"/>
<dbReference type="EMBL" id="CP119916">
    <property type="protein sequence ID" value="WFD14668.1"/>
    <property type="molecule type" value="Genomic_DNA"/>
</dbReference>
<feature type="compositionally biased region" description="Pro residues" evidence="1">
    <location>
        <begin position="610"/>
        <end position="625"/>
    </location>
</feature>
<evidence type="ECO:0000313" key="3">
    <source>
        <dbReference type="EMBL" id="WFD14668.1"/>
    </source>
</evidence>
<dbReference type="Gene3D" id="1.25.10.10">
    <property type="entry name" value="Leucine-rich Repeat Variant"/>
    <property type="match status" value="1"/>
</dbReference>
<dbReference type="InterPro" id="IPR016024">
    <property type="entry name" value="ARM-type_fold"/>
</dbReference>
<protein>
    <submittedName>
        <fullName evidence="3">Protein kinase domain-containing protein ppk32</fullName>
    </submittedName>
</protein>
<keyword evidence="3" id="KW-0808">Transferase</keyword>
<dbReference type="GO" id="GO:0004672">
    <property type="term" value="F:protein kinase activity"/>
    <property type="evidence" value="ECO:0007669"/>
    <property type="project" value="InterPro"/>
</dbReference>
<evidence type="ECO:0000256" key="1">
    <source>
        <dbReference type="SAM" id="MobiDB-lite"/>
    </source>
</evidence>
<dbReference type="AlphaFoldDB" id="A0AAJ5YYC1"/>
<gene>
    <name evidence="3" type="primary">ppk32</name>
    <name evidence="3" type="ORF">MARU1_000674</name>
</gene>
<dbReference type="InterPro" id="IPR000719">
    <property type="entry name" value="Prot_kinase_dom"/>
</dbReference>
<accession>A0AAJ5YYC1</accession>
<evidence type="ECO:0000259" key="2">
    <source>
        <dbReference type="PROSITE" id="PS50011"/>
    </source>
</evidence>
<dbReference type="GO" id="GO:0005524">
    <property type="term" value="F:ATP binding"/>
    <property type="evidence" value="ECO:0007669"/>
    <property type="project" value="InterPro"/>
</dbReference>
<organism evidence="3 4">
    <name type="scientific">Malassezia arunalokei</name>
    <dbReference type="NCBI Taxonomy" id="1514897"/>
    <lineage>
        <taxon>Eukaryota</taxon>
        <taxon>Fungi</taxon>
        <taxon>Dikarya</taxon>
        <taxon>Basidiomycota</taxon>
        <taxon>Ustilaginomycotina</taxon>
        <taxon>Malasseziomycetes</taxon>
        <taxon>Malasseziales</taxon>
        <taxon>Malasseziaceae</taxon>
        <taxon>Malassezia</taxon>
    </lineage>
</organism>
<dbReference type="SMART" id="SM00220">
    <property type="entry name" value="S_TKc"/>
    <property type="match status" value="1"/>
</dbReference>